<dbReference type="Proteomes" id="UP001177595">
    <property type="component" value="Chromosome"/>
</dbReference>
<dbReference type="RefSeq" id="WP_280624426.1">
    <property type="nucleotide sequence ID" value="NZ_CP123504.1"/>
</dbReference>
<organism evidence="1 2">
    <name type="scientific">Arsenophonus nasoniae</name>
    <name type="common">son-killer infecting Nasonia vitripennis</name>
    <dbReference type="NCBI Taxonomy" id="638"/>
    <lineage>
        <taxon>Bacteria</taxon>
        <taxon>Pseudomonadati</taxon>
        <taxon>Pseudomonadota</taxon>
        <taxon>Gammaproteobacteria</taxon>
        <taxon>Enterobacterales</taxon>
        <taxon>Morganellaceae</taxon>
        <taxon>Arsenophonus</taxon>
    </lineage>
</organism>
<protein>
    <submittedName>
        <fullName evidence="1">Uncharacterized protein</fullName>
    </submittedName>
</protein>
<accession>A0AA95KD07</accession>
<evidence type="ECO:0000313" key="2">
    <source>
        <dbReference type="Proteomes" id="UP001177595"/>
    </source>
</evidence>
<proteinExistence type="predicted"/>
<dbReference type="AlphaFoldDB" id="A0AA95KD07"/>
<dbReference type="EMBL" id="CP123504">
    <property type="protein sequence ID" value="WGM00894.1"/>
    <property type="molecule type" value="Genomic_DNA"/>
</dbReference>
<sequence>MHRFTTSPDKAAVFEQADEDTAILACKRHFAVRGSGVFWNDPVGINKLRASLGCSNHSGSLSYKVLQPHQPDLKRGGET</sequence>
<evidence type="ECO:0000313" key="1">
    <source>
        <dbReference type="EMBL" id="WGM00894.1"/>
    </source>
</evidence>
<reference evidence="1" key="1">
    <citation type="submission" date="2023-04" db="EMBL/GenBank/DDBJ databases">
        <title>Genome dynamics across the evolutionary transition to endosymbiosis.</title>
        <authorList>
            <person name="Siozios S."/>
            <person name="Nadal-Jimenez P."/>
            <person name="Azagi T."/>
            <person name="Sprong H."/>
            <person name="Frost C.L."/>
            <person name="Parratt S.R."/>
            <person name="Taylor G."/>
            <person name="Brettell L."/>
            <person name="Lew K.C."/>
            <person name="Croft L."/>
            <person name="King K.C."/>
            <person name="Brockhurst M.A."/>
            <person name="Hypsa V."/>
            <person name="Novakova E."/>
            <person name="Darby A.C."/>
            <person name="Hurst G.D.D."/>
        </authorList>
    </citation>
    <scope>NUCLEOTIDE SEQUENCE</scope>
    <source>
        <strain evidence="1">APv</strain>
    </source>
</reference>
<gene>
    <name evidence="1" type="ORF">QE210_13710</name>
</gene>
<name>A0AA95KD07_9GAMM</name>